<dbReference type="CDD" id="cd01317">
    <property type="entry name" value="DHOase_IIa"/>
    <property type="match status" value="1"/>
</dbReference>
<dbReference type="Pfam" id="PF01979">
    <property type="entry name" value="Amidohydro_1"/>
    <property type="match status" value="1"/>
</dbReference>
<protein>
    <submittedName>
        <fullName evidence="3">Dihydroorotase</fullName>
    </submittedName>
</protein>
<evidence type="ECO:0000313" key="4">
    <source>
        <dbReference type="Proteomes" id="UP000198462"/>
    </source>
</evidence>
<dbReference type="InterPro" id="IPR006680">
    <property type="entry name" value="Amidohydro-rel"/>
</dbReference>
<dbReference type="Proteomes" id="UP000198462">
    <property type="component" value="Unassembled WGS sequence"/>
</dbReference>
<gene>
    <name evidence="3" type="ORF">B5C34_09385</name>
</gene>
<dbReference type="GO" id="GO:0006221">
    <property type="term" value="P:pyrimidine nucleotide biosynthetic process"/>
    <property type="evidence" value="ECO:0007669"/>
    <property type="project" value="UniProtKB-KW"/>
</dbReference>
<dbReference type="AlphaFoldDB" id="A0A219B5K7"/>
<dbReference type="GO" id="GO:0046872">
    <property type="term" value="F:metal ion binding"/>
    <property type="evidence" value="ECO:0007669"/>
    <property type="project" value="InterPro"/>
</dbReference>
<evidence type="ECO:0000256" key="1">
    <source>
        <dbReference type="ARBA" id="ARBA00022975"/>
    </source>
</evidence>
<reference evidence="4" key="1">
    <citation type="submission" date="2017-05" db="EMBL/GenBank/DDBJ databases">
        <authorList>
            <person name="Lin X."/>
        </authorList>
    </citation>
    <scope>NUCLEOTIDE SEQUENCE [LARGE SCALE GENOMIC DNA]</scope>
    <source>
        <strain evidence="4">JLT2012</strain>
    </source>
</reference>
<organism evidence="3 4">
    <name type="scientific">Pacificimonas flava</name>
    <dbReference type="NCBI Taxonomy" id="1234595"/>
    <lineage>
        <taxon>Bacteria</taxon>
        <taxon>Pseudomonadati</taxon>
        <taxon>Pseudomonadota</taxon>
        <taxon>Alphaproteobacteria</taxon>
        <taxon>Sphingomonadales</taxon>
        <taxon>Sphingosinicellaceae</taxon>
        <taxon>Pacificimonas</taxon>
    </lineage>
</organism>
<dbReference type="OrthoDB" id="9775759at2"/>
<dbReference type="NCBIfam" id="TIGR00857">
    <property type="entry name" value="pyrC_multi"/>
    <property type="match status" value="1"/>
</dbReference>
<accession>A0A219B5K7</accession>
<sequence length="412" mass="42930">MGMSLLIENALLVRPGEAPQANARLLIDGKTLAATGEFEAPADAERIDARGLVATPGLIDAGVFRSDAAACLAGGITRVLLMPDQSPPLDDPALVERAMRIGKPHVWVHPLAAATKGLGGRELAEIGLMRDAGAVAVATGRTAISDAATMYRLLQYAAGFGLTVVTHAEDSSLAGDSSVTSGQTATRLGLPAAPAVAEPLAVARDVRLAEAAGAKLHIRTVSMAESIEIIDRAKRRGVQLTCGTTPAHALLSDRELTGYRTFTKLSPPLRCEEDRTAVVDALRAGTIDIVCSAHDPRTQEDKRLPFADAAPGMAGLETLLPLTLMALGDEPDLARAAALLSGNPARIFGLPGGKLEAAAPADLVLFDPGASWRVDASAFDHAAGNTPFDRLPVSGRVEMTIKGGEIVYRRNS</sequence>
<feature type="domain" description="Amidohydrolase-related" evidence="2">
    <location>
        <begin position="135"/>
        <end position="407"/>
    </location>
</feature>
<dbReference type="EMBL" id="NFZT01000001">
    <property type="protein sequence ID" value="OWV33650.1"/>
    <property type="molecule type" value="Genomic_DNA"/>
</dbReference>
<dbReference type="Gene3D" id="2.30.40.10">
    <property type="entry name" value="Urease, subunit C, domain 1"/>
    <property type="match status" value="1"/>
</dbReference>
<dbReference type="SUPFAM" id="SSF51338">
    <property type="entry name" value="Composite domain of metallo-dependent hydrolases"/>
    <property type="match status" value="1"/>
</dbReference>
<dbReference type="RefSeq" id="WP_088712425.1">
    <property type="nucleotide sequence ID" value="NZ_NFZT01000001.1"/>
</dbReference>
<evidence type="ECO:0000313" key="3">
    <source>
        <dbReference type="EMBL" id="OWV33650.1"/>
    </source>
</evidence>
<proteinExistence type="predicted"/>
<dbReference type="GO" id="GO:0006145">
    <property type="term" value="P:purine nucleobase catabolic process"/>
    <property type="evidence" value="ECO:0007669"/>
    <property type="project" value="TreeGrafter"/>
</dbReference>
<dbReference type="SUPFAM" id="SSF51556">
    <property type="entry name" value="Metallo-dependent hydrolases"/>
    <property type="match status" value="1"/>
</dbReference>
<name>A0A219B5K7_9SPHN</name>
<dbReference type="Gene3D" id="3.20.20.140">
    <property type="entry name" value="Metal-dependent hydrolases"/>
    <property type="match status" value="1"/>
</dbReference>
<dbReference type="InterPro" id="IPR004722">
    <property type="entry name" value="DHOase"/>
</dbReference>
<dbReference type="PANTHER" id="PTHR43668">
    <property type="entry name" value="ALLANTOINASE"/>
    <property type="match status" value="1"/>
</dbReference>
<dbReference type="InterPro" id="IPR011059">
    <property type="entry name" value="Metal-dep_hydrolase_composite"/>
</dbReference>
<dbReference type="GO" id="GO:0005737">
    <property type="term" value="C:cytoplasm"/>
    <property type="evidence" value="ECO:0007669"/>
    <property type="project" value="TreeGrafter"/>
</dbReference>
<comment type="caution">
    <text evidence="3">The sequence shown here is derived from an EMBL/GenBank/DDBJ whole genome shotgun (WGS) entry which is preliminary data.</text>
</comment>
<dbReference type="GO" id="GO:0004151">
    <property type="term" value="F:dihydroorotase activity"/>
    <property type="evidence" value="ECO:0007669"/>
    <property type="project" value="InterPro"/>
</dbReference>
<keyword evidence="4" id="KW-1185">Reference proteome</keyword>
<dbReference type="PANTHER" id="PTHR43668:SF2">
    <property type="entry name" value="ALLANTOINASE"/>
    <property type="match status" value="1"/>
</dbReference>
<evidence type="ECO:0000259" key="2">
    <source>
        <dbReference type="Pfam" id="PF01979"/>
    </source>
</evidence>
<dbReference type="InterPro" id="IPR032466">
    <property type="entry name" value="Metal_Hydrolase"/>
</dbReference>
<dbReference type="InterPro" id="IPR050138">
    <property type="entry name" value="DHOase/Allantoinase_Hydrolase"/>
</dbReference>
<keyword evidence="1" id="KW-0665">Pyrimidine biosynthesis</keyword>
<dbReference type="GO" id="GO:0004038">
    <property type="term" value="F:allantoinase activity"/>
    <property type="evidence" value="ECO:0007669"/>
    <property type="project" value="TreeGrafter"/>
</dbReference>